<dbReference type="Pfam" id="PF01565">
    <property type="entry name" value="FAD_binding_4"/>
    <property type="match status" value="1"/>
</dbReference>
<dbReference type="InterPro" id="IPR012951">
    <property type="entry name" value="BBE"/>
</dbReference>
<dbReference type="InterPro" id="IPR006093">
    <property type="entry name" value="Oxy_OxRdtase_FAD_BS"/>
</dbReference>
<keyword evidence="4" id="KW-0274">FAD</keyword>
<dbReference type="InterPro" id="IPR036318">
    <property type="entry name" value="FAD-bd_PCMH-like_sf"/>
</dbReference>
<dbReference type="Gene3D" id="3.30.465.10">
    <property type="match status" value="1"/>
</dbReference>
<dbReference type="Proteomes" id="UP000826462">
    <property type="component" value="Chromosome 2"/>
</dbReference>
<dbReference type="PROSITE" id="PS00862">
    <property type="entry name" value="OX2_COVAL_FAD"/>
    <property type="match status" value="1"/>
</dbReference>
<dbReference type="InterPro" id="IPR050416">
    <property type="entry name" value="FAD-linked_Oxidoreductase"/>
</dbReference>
<evidence type="ECO:0000256" key="2">
    <source>
        <dbReference type="ARBA" id="ARBA00005466"/>
    </source>
</evidence>
<dbReference type="InterPro" id="IPR016169">
    <property type="entry name" value="FAD-bd_PCMH_sub2"/>
</dbReference>
<evidence type="ECO:0000259" key="6">
    <source>
        <dbReference type="PROSITE" id="PS51387"/>
    </source>
</evidence>
<comment type="similarity">
    <text evidence="2">Belongs to the oxygen-dependent FAD-linked oxidoreductase family.</text>
</comment>
<evidence type="ECO:0000256" key="3">
    <source>
        <dbReference type="ARBA" id="ARBA00022630"/>
    </source>
</evidence>
<dbReference type="PANTHER" id="PTHR42973">
    <property type="entry name" value="BINDING OXIDOREDUCTASE, PUTATIVE (AFU_ORTHOLOGUE AFUA_1G17690)-RELATED"/>
    <property type="match status" value="1"/>
</dbReference>
<keyword evidence="8" id="KW-1185">Reference proteome</keyword>
<dbReference type="SUPFAM" id="SSF56176">
    <property type="entry name" value="FAD-binding/transporter-associated domain-like"/>
    <property type="match status" value="1"/>
</dbReference>
<evidence type="ECO:0000313" key="7">
    <source>
        <dbReference type="EMBL" id="QYD72646.1"/>
    </source>
</evidence>
<proteinExistence type="inferred from homology"/>
<protein>
    <submittedName>
        <fullName evidence="7">FAD-binding oxidoreductase</fullName>
    </submittedName>
</protein>
<dbReference type="InterPro" id="IPR006094">
    <property type="entry name" value="Oxid_FAD_bind_N"/>
</dbReference>
<organism evidence="7 8">
    <name type="scientific">Paraburkholderia edwinii</name>
    <dbReference type="NCBI Taxonomy" id="2861782"/>
    <lineage>
        <taxon>Bacteria</taxon>
        <taxon>Pseudomonadati</taxon>
        <taxon>Pseudomonadota</taxon>
        <taxon>Betaproteobacteria</taxon>
        <taxon>Burkholderiales</taxon>
        <taxon>Burkholderiaceae</taxon>
        <taxon>Paraburkholderia</taxon>
    </lineage>
</organism>
<accession>A0ABX8UVG9</accession>
<dbReference type="InterPro" id="IPR016167">
    <property type="entry name" value="FAD-bd_PCMH_sub1"/>
</dbReference>
<dbReference type="RefSeq" id="WP_219802068.1">
    <property type="nucleotide sequence ID" value="NZ_CP080096.1"/>
</dbReference>
<evidence type="ECO:0000313" key="8">
    <source>
        <dbReference type="Proteomes" id="UP000826462"/>
    </source>
</evidence>
<sequence>MHSATLKRRDGTPIDTTAIDIFRNNFAGQIFSAGDAGYDKARRIWNASIDKYPGLIARCSGVNDVIRAVKFARANDVLVSIKGGGHNVAGRALCDDGIVIDLSAMNRVTVDVQTRKVHVQGGALLENLDTETQRHGLAVPAGVVPKTGIAGLTLGGGVGWLVRKYGLTIDNLESCEVVTAEGDLVTANDHSNPDLFWALRGGGGNFGVVTSFSFRAHPVRTVLGGQLLWPRSEARAIMHLYRSFITTAPEEMTAYAGIITTPDGEPVSALYICWCGDIAEGERVIEPLRRFGTPIRDTVEPIPFLAMQGLAGRSYPDDMHNYWKSTFLTAFSDEAIDVLVEQGTQMKSPLSSLLVEYYAGAPTRVGQADTAFGQRNALYNIGISGQWPDPKESDQHIGWVRATSDALQPYSTGDYLLNFTSDEVLDRTKAAFGDNYARLAEVKAKYDPTNFFSLNQNIKPAH</sequence>
<keyword evidence="3" id="KW-0285">Flavoprotein</keyword>
<reference evidence="7 8" key="1">
    <citation type="submission" date="2021-07" db="EMBL/GenBank/DDBJ databases">
        <title>Paraburkholderia edwinii protects Aspergillus sp. from phenazines by acting as a toxin sponge.</title>
        <authorList>
            <person name="Dahlstrom K.M."/>
            <person name="Newman D.K."/>
        </authorList>
    </citation>
    <scope>NUCLEOTIDE SEQUENCE [LARGE SCALE GENOMIC DNA]</scope>
    <source>
        <strain evidence="7 8">Pe01</strain>
    </source>
</reference>
<dbReference type="Gene3D" id="3.40.462.20">
    <property type="match status" value="1"/>
</dbReference>
<dbReference type="Pfam" id="PF08031">
    <property type="entry name" value="BBE"/>
    <property type="match status" value="1"/>
</dbReference>
<dbReference type="InterPro" id="IPR016166">
    <property type="entry name" value="FAD-bd_PCMH"/>
</dbReference>
<name>A0ABX8UVG9_9BURK</name>
<feature type="domain" description="FAD-binding PCMH-type" evidence="6">
    <location>
        <begin position="49"/>
        <end position="219"/>
    </location>
</feature>
<dbReference type="Gene3D" id="3.30.43.10">
    <property type="entry name" value="Uridine Diphospho-n-acetylenolpyruvylglucosamine Reductase, domain 2"/>
    <property type="match status" value="1"/>
</dbReference>
<comment type="cofactor">
    <cofactor evidence="1">
        <name>FAD</name>
        <dbReference type="ChEBI" id="CHEBI:57692"/>
    </cofactor>
</comment>
<dbReference type="PROSITE" id="PS51387">
    <property type="entry name" value="FAD_PCMH"/>
    <property type="match status" value="1"/>
</dbReference>
<gene>
    <name evidence="7" type="ORF">KZJ38_23330</name>
</gene>
<keyword evidence="5" id="KW-0560">Oxidoreductase</keyword>
<evidence type="ECO:0000256" key="4">
    <source>
        <dbReference type="ARBA" id="ARBA00022827"/>
    </source>
</evidence>
<dbReference type="PANTHER" id="PTHR42973:SF39">
    <property type="entry name" value="FAD-BINDING PCMH-TYPE DOMAIN-CONTAINING PROTEIN"/>
    <property type="match status" value="1"/>
</dbReference>
<evidence type="ECO:0000256" key="1">
    <source>
        <dbReference type="ARBA" id="ARBA00001974"/>
    </source>
</evidence>
<evidence type="ECO:0000256" key="5">
    <source>
        <dbReference type="ARBA" id="ARBA00023002"/>
    </source>
</evidence>
<dbReference type="EMBL" id="CP080096">
    <property type="protein sequence ID" value="QYD72646.1"/>
    <property type="molecule type" value="Genomic_DNA"/>
</dbReference>